<proteinExistence type="predicted"/>
<dbReference type="Gene3D" id="2.130.10.10">
    <property type="entry name" value="YVTN repeat-like/Quinoprotein amine dehydrogenase"/>
    <property type="match status" value="1"/>
</dbReference>
<sequence>MAGRIFCPTSRPCWRRARRCPAPNSSTKAPDANTAAGDEDEGLVESRREIPASRRRRSQRSRNVPGLPQNGSPHRKPPPVTLRDADHFRPREPVVADGIPRLTMKADAERGLWTLSTTAGALGRPVLVGDTVYLQVSDSRIAALDAQHGRIRWCGEALTEPDPDGLVCADGAVVVPALREYGRSGFTALDAATGEVRWTRRKSGLHEAAAAGSTVVLWNASGEDRSRIVGVDALTGETLWEDEFERIWGLLVRGDRVIFEAGGYRALDARTGEEVWHEGYGTLLEQDGISDGAVFHDWSGGFSPALAIRASDTGKPLATTYFPKRALKDFSSPPTLVDGGRVLFSKPFERRVLLCAYAGLDQAVTLGKQRLGRWRLTSFSHSAVCVGDWVYALSLRRRLYAAKVGARRGLRRLAVATPDGWNRAVLRPTEITAGPGHLFVADWEAVAAVRDGRVLWAATTDVSDNLPIPLGADRVLFRSRTRDRRVNRLHCADAETGRRLT</sequence>
<dbReference type="PANTHER" id="PTHR34512">
    <property type="entry name" value="CELL SURFACE PROTEIN"/>
    <property type="match status" value="1"/>
</dbReference>
<dbReference type="InterPro" id="IPR011047">
    <property type="entry name" value="Quinoprotein_ADH-like_sf"/>
</dbReference>
<reference evidence="3 4" key="1">
    <citation type="submission" date="2019-05" db="EMBL/GenBank/DDBJ databases">
        <title>Streptomyces sp. NEAU-C151, a novel actinomycete isolated from soil.</title>
        <authorList>
            <person name="Han L."/>
            <person name="Jiang H."/>
        </authorList>
    </citation>
    <scope>NUCLEOTIDE SEQUENCE [LARGE SCALE GENOMIC DNA]</scope>
    <source>
        <strain evidence="3 4">NEAU-C151</strain>
    </source>
</reference>
<dbReference type="InterPro" id="IPR015943">
    <property type="entry name" value="WD40/YVTN_repeat-like_dom_sf"/>
</dbReference>
<keyword evidence="4" id="KW-1185">Reference proteome</keyword>
<dbReference type="EMBL" id="VBZC01000047">
    <property type="protein sequence ID" value="TLS41970.1"/>
    <property type="molecule type" value="Genomic_DNA"/>
</dbReference>
<dbReference type="AlphaFoldDB" id="A0A5R9FIQ3"/>
<dbReference type="InterPro" id="IPR002372">
    <property type="entry name" value="PQQ_rpt_dom"/>
</dbReference>
<name>A0A5R9FIQ3_9ACTN</name>
<dbReference type="PANTHER" id="PTHR34512:SF30">
    <property type="entry name" value="OUTER MEMBRANE PROTEIN ASSEMBLY FACTOR BAMB"/>
    <property type="match status" value="1"/>
</dbReference>
<protein>
    <recommendedName>
        <fullName evidence="2">Pyrrolo-quinoline quinone repeat domain-containing protein</fullName>
    </recommendedName>
</protein>
<gene>
    <name evidence="3" type="ORF">FE633_33375</name>
</gene>
<feature type="region of interest" description="Disordered" evidence="1">
    <location>
        <begin position="16"/>
        <end position="92"/>
    </location>
</feature>
<accession>A0A5R9FIQ3</accession>
<organism evidence="3 4">
    <name type="scientific">Streptomyces montanus</name>
    <dbReference type="NCBI Taxonomy" id="2580423"/>
    <lineage>
        <taxon>Bacteria</taxon>
        <taxon>Bacillati</taxon>
        <taxon>Actinomycetota</taxon>
        <taxon>Actinomycetes</taxon>
        <taxon>Kitasatosporales</taxon>
        <taxon>Streptomycetaceae</taxon>
        <taxon>Streptomyces</taxon>
    </lineage>
</organism>
<dbReference type="Proteomes" id="UP000305906">
    <property type="component" value="Unassembled WGS sequence"/>
</dbReference>
<evidence type="ECO:0000259" key="2">
    <source>
        <dbReference type="Pfam" id="PF13360"/>
    </source>
</evidence>
<dbReference type="Pfam" id="PF13360">
    <property type="entry name" value="PQQ_2"/>
    <property type="match status" value="1"/>
</dbReference>
<evidence type="ECO:0000313" key="3">
    <source>
        <dbReference type="EMBL" id="TLS41970.1"/>
    </source>
</evidence>
<dbReference type="SUPFAM" id="SSF50998">
    <property type="entry name" value="Quinoprotein alcohol dehydrogenase-like"/>
    <property type="match status" value="1"/>
</dbReference>
<dbReference type="Gene3D" id="2.40.10.480">
    <property type="match status" value="2"/>
</dbReference>
<comment type="caution">
    <text evidence="3">The sequence shown here is derived from an EMBL/GenBank/DDBJ whole genome shotgun (WGS) entry which is preliminary data.</text>
</comment>
<evidence type="ECO:0000313" key="4">
    <source>
        <dbReference type="Proteomes" id="UP000305906"/>
    </source>
</evidence>
<evidence type="ECO:0000256" key="1">
    <source>
        <dbReference type="SAM" id="MobiDB-lite"/>
    </source>
</evidence>
<feature type="domain" description="Pyrrolo-quinoline quinone repeat" evidence="2">
    <location>
        <begin position="101"/>
        <end position="277"/>
    </location>
</feature>
<feature type="compositionally biased region" description="Basic and acidic residues" evidence="1">
    <location>
        <begin position="83"/>
        <end position="92"/>
    </location>
</feature>